<evidence type="ECO:0000313" key="1">
    <source>
        <dbReference type="EMBL" id="CAK9103061.1"/>
    </source>
</evidence>
<dbReference type="Proteomes" id="UP001642464">
    <property type="component" value="Unassembled WGS sequence"/>
</dbReference>
<protein>
    <submittedName>
        <fullName evidence="1">Uncharacterized protein</fullName>
    </submittedName>
</protein>
<accession>A0ABP0RUZ5</accession>
<proteinExistence type="predicted"/>
<gene>
    <name evidence="1" type="ORF">SCF082_LOCUS48153</name>
</gene>
<reference evidence="1 2" key="1">
    <citation type="submission" date="2024-02" db="EMBL/GenBank/DDBJ databases">
        <authorList>
            <person name="Chen Y."/>
            <person name="Shah S."/>
            <person name="Dougan E. K."/>
            <person name="Thang M."/>
            <person name="Chan C."/>
        </authorList>
    </citation>
    <scope>NUCLEOTIDE SEQUENCE [LARGE SCALE GENOMIC DNA]</scope>
</reference>
<name>A0ABP0RUZ5_9DINO</name>
<comment type="caution">
    <text evidence="1">The sequence shown here is derived from an EMBL/GenBank/DDBJ whole genome shotgun (WGS) entry which is preliminary data.</text>
</comment>
<keyword evidence="2" id="KW-1185">Reference proteome</keyword>
<dbReference type="EMBL" id="CAXAMM010042117">
    <property type="protein sequence ID" value="CAK9103061.1"/>
    <property type="molecule type" value="Genomic_DNA"/>
</dbReference>
<sequence>MCVPDDVQYTYVIQPDGKCEAQANHIYARFASAALGSALSAMRRAKAGRRGPDRPFLELLKLMGRSIRFLFQQQKHVSVLMEFCIFKGRRYFEDDLEEDKQLLQYPPGRRGRLRIDCGVRSVADGLL</sequence>
<evidence type="ECO:0000313" key="2">
    <source>
        <dbReference type="Proteomes" id="UP001642464"/>
    </source>
</evidence>
<organism evidence="1 2">
    <name type="scientific">Durusdinium trenchii</name>
    <dbReference type="NCBI Taxonomy" id="1381693"/>
    <lineage>
        <taxon>Eukaryota</taxon>
        <taxon>Sar</taxon>
        <taxon>Alveolata</taxon>
        <taxon>Dinophyceae</taxon>
        <taxon>Suessiales</taxon>
        <taxon>Symbiodiniaceae</taxon>
        <taxon>Durusdinium</taxon>
    </lineage>
</organism>